<dbReference type="SUPFAM" id="SSF90002">
    <property type="entry name" value="Hypothetical protein YjiA, C-terminal domain"/>
    <property type="match status" value="1"/>
</dbReference>
<dbReference type="PANTHER" id="PTHR13748:SF31">
    <property type="entry name" value="ZINC-REGULATED GTPASE METALLOPROTEIN ACTIVATOR 1A-RELATED"/>
    <property type="match status" value="1"/>
</dbReference>
<comment type="similarity">
    <text evidence="6">Belongs to the SIMIBI class G3E GTPase family. ZNG1 subfamily.</text>
</comment>
<comment type="caution">
    <text evidence="10">The sequence shown here is derived from an EMBL/GenBank/DDBJ whole genome shotgun (WGS) entry which is preliminary data.</text>
</comment>
<gene>
    <name evidence="10" type="ORF">CCMP2556_LOCUS34554</name>
</gene>
<comment type="catalytic activity">
    <reaction evidence="7">
        <text>GTP + H2O = GDP + phosphate + H(+)</text>
        <dbReference type="Rhea" id="RHEA:19669"/>
        <dbReference type="ChEBI" id="CHEBI:15377"/>
        <dbReference type="ChEBI" id="CHEBI:15378"/>
        <dbReference type="ChEBI" id="CHEBI:37565"/>
        <dbReference type="ChEBI" id="CHEBI:43474"/>
        <dbReference type="ChEBI" id="CHEBI:58189"/>
    </reaction>
    <physiologicalReaction direction="left-to-right" evidence="7">
        <dbReference type="Rhea" id="RHEA:19670"/>
    </physiologicalReaction>
</comment>
<dbReference type="InterPro" id="IPR036627">
    <property type="entry name" value="CobW-likC_sf"/>
</dbReference>
<keyword evidence="11" id="KW-1185">Reference proteome</keyword>
<evidence type="ECO:0000256" key="1">
    <source>
        <dbReference type="ARBA" id="ARBA00022741"/>
    </source>
</evidence>
<sequence length="388" mass="41808">MDASLSEDASQVRIPVTVLTGVLGAGKTTLLRYILEKPHGYRVAVIQNEFSEEMGMEAPLFTDANGDTIKDVYELPNGCLCCSAKDGLIGMLDVLLEHKNRFDYVLVEATGIADPEAVCEVFWVDEGLGSRVYLDGVLSLVDAYNMSSYLGKRKASHGYPEEGAKSTSLGLEAEAIKQVACADVLILNKVDLVAEADRARAAAMLREINPTARLLESRFAEVPLGEILGLQAFDKDRLAASVLGLPVLEEREEGGHGHAHSHSDGHCNDCEAGKLLGAHGIESVLLQGEAGALYDPNKVRSWLAEVLWEGTAGFVYRCKGLFRGPPEDEEDPPEQTTIVSHALQGVGKIFEIEQAGKATVERSKMLFIGRGLQRDVLAAGLKACLASD</sequence>
<dbReference type="Gene3D" id="3.40.50.300">
    <property type="entry name" value="P-loop containing nucleotide triphosphate hydrolases"/>
    <property type="match status" value="1"/>
</dbReference>
<feature type="domain" description="CobW/HypB/UreG nucleotide-binding" evidence="8">
    <location>
        <begin position="15"/>
        <end position="214"/>
    </location>
</feature>
<keyword evidence="3" id="KW-0862">Zinc</keyword>
<dbReference type="Proteomes" id="UP001642484">
    <property type="component" value="Unassembled WGS sequence"/>
</dbReference>
<evidence type="ECO:0000256" key="3">
    <source>
        <dbReference type="ARBA" id="ARBA00022833"/>
    </source>
</evidence>
<evidence type="ECO:0000313" key="10">
    <source>
        <dbReference type="EMBL" id="CAK9070267.1"/>
    </source>
</evidence>
<dbReference type="InterPro" id="IPR011629">
    <property type="entry name" value="CobW-like_C"/>
</dbReference>
<accession>A0ABP0P477</accession>
<evidence type="ECO:0000259" key="9">
    <source>
        <dbReference type="Pfam" id="PF07683"/>
    </source>
</evidence>
<feature type="domain" description="CobW C-terminal" evidence="9">
    <location>
        <begin position="294"/>
        <end position="385"/>
    </location>
</feature>
<dbReference type="CDD" id="cd03112">
    <property type="entry name" value="CobW-like"/>
    <property type="match status" value="1"/>
</dbReference>
<dbReference type="PANTHER" id="PTHR13748">
    <property type="entry name" value="COBW-RELATED"/>
    <property type="match status" value="1"/>
</dbReference>
<evidence type="ECO:0000256" key="4">
    <source>
        <dbReference type="ARBA" id="ARBA00023134"/>
    </source>
</evidence>
<dbReference type="SUPFAM" id="SSF52540">
    <property type="entry name" value="P-loop containing nucleoside triphosphate hydrolases"/>
    <property type="match status" value="1"/>
</dbReference>
<dbReference type="Pfam" id="PF02492">
    <property type="entry name" value="cobW"/>
    <property type="match status" value="1"/>
</dbReference>
<dbReference type="Pfam" id="PF07683">
    <property type="entry name" value="CobW_C"/>
    <property type="match status" value="1"/>
</dbReference>
<keyword evidence="2" id="KW-0378">Hydrolase</keyword>
<dbReference type="InterPro" id="IPR027417">
    <property type="entry name" value="P-loop_NTPase"/>
</dbReference>
<evidence type="ECO:0000256" key="7">
    <source>
        <dbReference type="ARBA" id="ARBA00049117"/>
    </source>
</evidence>
<name>A0ABP0P477_9DINO</name>
<keyword evidence="1" id="KW-0547">Nucleotide-binding</keyword>
<evidence type="ECO:0000256" key="2">
    <source>
        <dbReference type="ARBA" id="ARBA00022801"/>
    </source>
</evidence>
<evidence type="ECO:0000313" key="11">
    <source>
        <dbReference type="Proteomes" id="UP001642484"/>
    </source>
</evidence>
<dbReference type="InterPro" id="IPR051316">
    <property type="entry name" value="Zinc-reg_GTPase_activator"/>
</dbReference>
<dbReference type="InterPro" id="IPR003495">
    <property type="entry name" value="CobW/HypB/UreG_nucleotide-bd"/>
</dbReference>
<protein>
    <recommendedName>
        <fullName evidence="12">CobW C-terminal domain-containing protein</fullName>
    </recommendedName>
</protein>
<evidence type="ECO:0008006" key="12">
    <source>
        <dbReference type="Google" id="ProtNLM"/>
    </source>
</evidence>
<evidence type="ECO:0000256" key="5">
    <source>
        <dbReference type="ARBA" id="ARBA00023186"/>
    </source>
</evidence>
<proteinExistence type="inferred from homology"/>
<dbReference type="EMBL" id="CAXAMN010022485">
    <property type="protein sequence ID" value="CAK9070267.1"/>
    <property type="molecule type" value="Genomic_DNA"/>
</dbReference>
<reference evidence="10 11" key="1">
    <citation type="submission" date="2024-02" db="EMBL/GenBank/DDBJ databases">
        <authorList>
            <person name="Chen Y."/>
            <person name="Shah S."/>
            <person name="Dougan E. K."/>
            <person name="Thang M."/>
            <person name="Chan C."/>
        </authorList>
    </citation>
    <scope>NUCLEOTIDE SEQUENCE [LARGE SCALE GENOMIC DNA]</scope>
</reference>
<keyword evidence="4" id="KW-0342">GTP-binding</keyword>
<organism evidence="10 11">
    <name type="scientific">Durusdinium trenchii</name>
    <dbReference type="NCBI Taxonomy" id="1381693"/>
    <lineage>
        <taxon>Eukaryota</taxon>
        <taxon>Sar</taxon>
        <taxon>Alveolata</taxon>
        <taxon>Dinophyceae</taxon>
        <taxon>Suessiales</taxon>
        <taxon>Symbiodiniaceae</taxon>
        <taxon>Durusdinium</taxon>
    </lineage>
</organism>
<keyword evidence="5" id="KW-0143">Chaperone</keyword>
<evidence type="ECO:0000256" key="6">
    <source>
        <dbReference type="ARBA" id="ARBA00034320"/>
    </source>
</evidence>
<evidence type="ECO:0000259" key="8">
    <source>
        <dbReference type="Pfam" id="PF02492"/>
    </source>
</evidence>
<dbReference type="Gene3D" id="3.30.1220.10">
    <property type="entry name" value="CobW-like, C-terminal domain"/>
    <property type="match status" value="1"/>
</dbReference>